<dbReference type="InterPro" id="IPR014710">
    <property type="entry name" value="RmlC-like_jellyroll"/>
</dbReference>
<evidence type="ECO:0000313" key="3">
    <source>
        <dbReference type="Proteomes" id="UP001190465"/>
    </source>
</evidence>
<proteinExistence type="predicted"/>
<dbReference type="RefSeq" id="WP_308481390.1">
    <property type="nucleotide sequence ID" value="NZ_OY726397.1"/>
</dbReference>
<evidence type="ECO:0000259" key="1">
    <source>
        <dbReference type="Pfam" id="PF10006"/>
    </source>
</evidence>
<keyword evidence="3" id="KW-1185">Reference proteome</keyword>
<dbReference type="Proteomes" id="UP001190465">
    <property type="component" value="Chromosome"/>
</dbReference>
<dbReference type="EMBL" id="OY726397">
    <property type="protein sequence ID" value="CAJ1498266.1"/>
    <property type="molecule type" value="Genomic_DNA"/>
</dbReference>
<sequence length="202" mass="22363">MTEQQLDVRGLPKPDKHPAIFAAYAHLPVGGSFVLVNNHDPKHLRDEFDADYPGSHDWTYLQRGPKEWHILIGKRTATALPRVLVNTMRTAEAQDADATGAVWNIPVAQRDLDSNIVALAPGGGIDSHTGPDLDVLIYVLSGDGQLTTELETHLALAPGDLVWLPRRSQRKFSAGRNGLRYLTVHQRRKALVLQPPEPRSRP</sequence>
<organism evidence="2 3">
    <name type="scientific">[Mycobacterium] burgundiense</name>
    <dbReference type="NCBI Taxonomy" id="3064286"/>
    <lineage>
        <taxon>Bacteria</taxon>
        <taxon>Bacillati</taxon>
        <taxon>Actinomycetota</taxon>
        <taxon>Actinomycetes</taxon>
        <taxon>Mycobacteriales</taxon>
        <taxon>Mycobacteriaceae</taxon>
        <taxon>Mycolicibacterium</taxon>
    </lineage>
</organism>
<protein>
    <submittedName>
        <fullName evidence="2">DUF2249 domain-containing protein</fullName>
    </submittedName>
</protein>
<dbReference type="SUPFAM" id="SSF51182">
    <property type="entry name" value="RmlC-like cupins"/>
    <property type="match status" value="1"/>
</dbReference>
<evidence type="ECO:0000313" key="2">
    <source>
        <dbReference type="EMBL" id="CAJ1498266.1"/>
    </source>
</evidence>
<gene>
    <name evidence="2" type="ORF">MU0053_001115</name>
</gene>
<accession>A0ABM9LFS6</accession>
<dbReference type="Gene3D" id="2.60.120.10">
    <property type="entry name" value="Jelly Rolls"/>
    <property type="match status" value="1"/>
</dbReference>
<feature type="domain" description="DUF2249" evidence="1">
    <location>
        <begin position="6"/>
        <end position="74"/>
    </location>
</feature>
<reference evidence="2 3" key="1">
    <citation type="submission" date="2023-08" db="EMBL/GenBank/DDBJ databases">
        <authorList>
            <person name="Folkvardsen B D."/>
            <person name="Norman A."/>
        </authorList>
    </citation>
    <scope>NUCLEOTIDE SEQUENCE [LARGE SCALE GENOMIC DNA]</scope>
    <source>
        <strain evidence="2 3">Mu0053</strain>
    </source>
</reference>
<dbReference type="Pfam" id="PF10006">
    <property type="entry name" value="DUF2249"/>
    <property type="match status" value="1"/>
</dbReference>
<dbReference type="InterPro" id="IPR018720">
    <property type="entry name" value="DUF2249"/>
</dbReference>
<dbReference type="InterPro" id="IPR011051">
    <property type="entry name" value="RmlC_Cupin_sf"/>
</dbReference>
<name>A0ABM9LFS6_9MYCO</name>